<evidence type="ECO:0000256" key="15">
    <source>
        <dbReference type="SAM" id="MobiDB-lite"/>
    </source>
</evidence>
<keyword evidence="14" id="KW-0449">Lipoprotein</keyword>
<keyword evidence="6" id="KW-0812">Transmembrane</keyword>
<evidence type="ECO:0000256" key="3">
    <source>
        <dbReference type="ARBA" id="ARBA00022448"/>
    </source>
</evidence>
<evidence type="ECO:0000256" key="2">
    <source>
        <dbReference type="ARBA" id="ARBA00009450"/>
    </source>
</evidence>
<keyword evidence="5" id="KW-0762">Sugar transport</keyword>
<name>A0A953SIK5_9BACT</name>
<feature type="compositionally biased region" description="Polar residues" evidence="15">
    <location>
        <begin position="33"/>
        <end position="42"/>
    </location>
</feature>
<reference evidence="20" key="1">
    <citation type="journal article" date="2021" name="bioRxiv">
        <title>Unraveling nitrogen, sulfur and carbon metabolic pathways and microbial community transcriptional responses to substrate deprivation and toxicity stresses in a bioreactor mimicking anoxic brackish coastal sediment conditions.</title>
        <authorList>
            <person name="Martins P.D."/>
            <person name="Echeveste M.J."/>
            <person name="Arshad A."/>
            <person name="Kurth J."/>
            <person name="Ouboter H."/>
            <person name="Jetten M.S.M."/>
            <person name="Welte C.U."/>
        </authorList>
    </citation>
    <scope>NUCLEOTIDE SEQUENCE</scope>
    <source>
        <strain evidence="20">MAG_39</strain>
    </source>
</reference>
<evidence type="ECO:0000259" key="17">
    <source>
        <dbReference type="Pfam" id="PF02563"/>
    </source>
</evidence>
<keyword evidence="10" id="KW-0626">Porin</keyword>
<dbReference type="Pfam" id="PF10531">
    <property type="entry name" value="SLBB"/>
    <property type="match status" value="3"/>
</dbReference>
<feature type="domain" description="Soluble ligand binding" evidence="18">
    <location>
        <begin position="613"/>
        <end position="661"/>
    </location>
</feature>
<keyword evidence="12" id="KW-0564">Palmitate</keyword>
<dbReference type="InterPro" id="IPR003715">
    <property type="entry name" value="Poly_export_N"/>
</dbReference>
<keyword evidence="9" id="KW-0406">Ion transport</keyword>
<reference evidence="20" key="2">
    <citation type="submission" date="2021-08" db="EMBL/GenBank/DDBJ databases">
        <authorList>
            <person name="Dalcin Martins P."/>
        </authorList>
    </citation>
    <scope>NUCLEOTIDE SEQUENCE</scope>
    <source>
        <strain evidence="20">MAG_39</strain>
    </source>
</reference>
<evidence type="ECO:0000313" key="21">
    <source>
        <dbReference type="Proteomes" id="UP000705867"/>
    </source>
</evidence>
<accession>A0A953SIK5</accession>
<feature type="domain" description="SLBB" evidence="19">
    <location>
        <begin position="206"/>
        <end position="283"/>
    </location>
</feature>
<dbReference type="AlphaFoldDB" id="A0A953SIK5"/>
<evidence type="ECO:0000313" key="20">
    <source>
        <dbReference type="EMBL" id="MBZ0158519.1"/>
    </source>
</evidence>
<feature type="compositionally biased region" description="Low complexity" evidence="15">
    <location>
        <begin position="53"/>
        <end position="71"/>
    </location>
</feature>
<evidence type="ECO:0000256" key="16">
    <source>
        <dbReference type="SAM" id="SignalP"/>
    </source>
</evidence>
<evidence type="ECO:0000256" key="5">
    <source>
        <dbReference type="ARBA" id="ARBA00022597"/>
    </source>
</evidence>
<keyword evidence="4" id="KW-1134">Transmembrane beta strand</keyword>
<feature type="domain" description="Polysaccharide export protein N-terminal" evidence="17">
    <location>
        <begin position="125"/>
        <end position="199"/>
    </location>
</feature>
<dbReference type="PANTHER" id="PTHR33619">
    <property type="entry name" value="POLYSACCHARIDE EXPORT PROTEIN GFCE-RELATED"/>
    <property type="match status" value="1"/>
</dbReference>
<evidence type="ECO:0000256" key="13">
    <source>
        <dbReference type="ARBA" id="ARBA00023237"/>
    </source>
</evidence>
<evidence type="ECO:0000259" key="18">
    <source>
        <dbReference type="Pfam" id="PF10531"/>
    </source>
</evidence>
<evidence type="ECO:0000256" key="7">
    <source>
        <dbReference type="ARBA" id="ARBA00022729"/>
    </source>
</evidence>
<dbReference type="InterPro" id="IPR054765">
    <property type="entry name" value="SLBB_dom"/>
</dbReference>
<evidence type="ECO:0000256" key="11">
    <source>
        <dbReference type="ARBA" id="ARBA00023136"/>
    </source>
</evidence>
<dbReference type="GO" id="GO:0006811">
    <property type="term" value="P:monoatomic ion transport"/>
    <property type="evidence" value="ECO:0007669"/>
    <property type="project" value="UniProtKB-KW"/>
</dbReference>
<proteinExistence type="inferred from homology"/>
<dbReference type="EMBL" id="JAIOIV010000158">
    <property type="protein sequence ID" value="MBZ0158519.1"/>
    <property type="molecule type" value="Genomic_DNA"/>
</dbReference>
<feature type="chain" id="PRO_5037993320" evidence="16">
    <location>
        <begin position="22"/>
        <end position="733"/>
    </location>
</feature>
<keyword evidence="7 16" id="KW-0732">Signal</keyword>
<dbReference type="InterPro" id="IPR019554">
    <property type="entry name" value="Soluble_ligand-bd"/>
</dbReference>
<dbReference type="Pfam" id="PF22461">
    <property type="entry name" value="SLBB_2"/>
    <property type="match status" value="1"/>
</dbReference>
<comment type="subcellular location">
    <subcellularLocation>
        <location evidence="1">Cell outer membrane</location>
        <topology evidence="1">Multi-pass membrane protein</topology>
    </subcellularLocation>
</comment>
<evidence type="ECO:0000256" key="6">
    <source>
        <dbReference type="ARBA" id="ARBA00022692"/>
    </source>
</evidence>
<dbReference type="GO" id="GO:0009279">
    <property type="term" value="C:cell outer membrane"/>
    <property type="evidence" value="ECO:0007669"/>
    <property type="project" value="UniProtKB-SubCell"/>
</dbReference>
<evidence type="ECO:0000256" key="10">
    <source>
        <dbReference type="ARBA" id="ARBA00023114"/>
    </source>
</evidence>
<feature type="domain" description="Soluble ligand binding" evidence="18">
    <location>
        <begin position="292"/>
        <end position="333"/>
    </location>
</feature>
<dbReference type="Gene3D" id="3.30.1950.10">
    <property type="entry name" value="wza like domain"/>
    <property type="match status" value="1"/>
</dbReference>
<gene>
    <name evidence="20" type="ORF">K8I29_20170</name>
</gene>
<organism evidence="20 21">
    <name type="scientific">Candidatus Nitrobium versatile</name>
    <dbReference type="NCBI Taxonomy" id="2884831"/>
    <lineage>
        <taxon>Bacteria</taxon>
        <taxon>Pseudomonadati</taxon>
        <taxon>Nitrospirota</taxon>
        <taxon>Nitrospiria</taxon>
        <taxon>Nitrospirales</taxon>
        <taxon>Nitrospiraceae</taxon>
        <taxon>Candidatus Nitrobium</taxon>
    </lineage>
</organism>
<keyword evidence="8" id="KW-0625">Polysaccharide transport</keyword>
<sequence>MTMKRLIALLILFVFPVNSIAFELQTIPVPTVQSSASPTTIGVQPPSPAAGGQTAPQQSPSSQTVSPQEQPGLKKPYEEKMSEVEQFIKIAGSKGSSAVSSDIKQFGYDLFDGSPSSFAPVERVPVGPDYVIGPGDEVKITLWGNIDGTMNLTVDRDGTVSLPKVGVLGVTGLTFKELKETLHKELSKYYVGFQMNVSLGSLKTIRVYVVGNANRPGAYTVSSLSTLVTALFDTGGPSKTGTMRDIQVKRNGKTIVHFDLYDFLLKGDKTKDIRLMPEDVIFIPPVGHLAGIAGNVKNPAIYELKGEIKLLELIQMAGGLNSLAFKGRIQVQRNESNQFRTIFEGDLIDMEENAEKNFSLKDGDLVKIFSIIETKNTAMIHGAVATPGEFGVTPGVTRVKDVISLAGGLLYYASDKAEITRVRVTQAGPQTERILVDIAKAMEGDASNNIALEVNDYLFVRSVPEWRLYRTVTVQGEVRYPGTYTIKKGERLSSLLERAGGYTGSAYLRGAFFTRESVKELQRKSLEEMIGRLEIEMYGSGATAASAAVSKEELDAKKIEAEQKARLLEKLKAAKPTGRLTVRLAHLRLLKGSEYDVELEEGDSLYIPTTSNVVNVVGSVMTNGTFIYSDALSYKEYIEMAGGYARYADTSNIYILKADGSARKVSSGWVNWNPLKSRWEMTAFGEKEKELEAGDTVVVPQKTEKVAWLREFKDITQILMQLAVTAGVVLQLY</sequence>
<comment type="similarity">
    <text evidence="2">Belongs to the BexD/CtrA/VexA family.</text>
</comment>
<evidence type="ECO:0000256" key="9">
    <source>
        <dbReference type="ARBA" id="ARBA00023065"/>
    </source>
</evidence>
<evidence type="ECO:0000256" key="12">
    <source>
        <dbReference type="ARBA" id="ARBA00023139"/>
    </source>
</evidence>
<dbReference type="GO" id="GO:0015288">
    <property type="term" value="F:porin activity"/>
    <property type="evidence" value="ECO:0007669"/>
    <property type="project" value="UniProtKB-KW"/>
</dbReference>
<dbReference type="Proteomes" id="UP000705867">
    <property type="component" value="Unassembled WGS sequence"/>
</dbReference>
<feature type="signal peptide" evidence="16">
    <location>
        <begin position="1"/>
        <end position="21"/>
    </location>
</feature>
<keyword evidence="13" id="KW-0998">Cell outer membrane</keyword>
<feature type="region of interest" description="Disordered" evidence="15">
    <location>
        <begin position="33"/>
        <end position="73"/>
    </location>
</feature>
<feature type="domain" description="Soluble ligand binding" evidence="18">
    <location>
        <begin position="472"/>
        <end position="515"/>
    </location>
</feature>
<evidence type="ECO:0000256" key="14">
    <source>
        <dbReference type="ARBA" id="ARBA00023288"/>
    </source>
</evidence>
<dbReference type="Pfam" id="PF02563">
    <property type="entry name" value="Poly_export"/>
    <property type="match status" value="1"/>
</dbReference>
<dbReference type="PANTHER" id="PTHR33619:SF3">
    <property type="entry name" value="POLYSACCHARIDE EXPORT PROTEIN GFCE-RELATED"/>
    <property type="match status" value="1"/>
</dbReference>
<dbReference type="GO" id="GO:0046930">
    <property type="term" value="C:pore complex"/>
    <property type="evidence" value="ECO:0007669"/>
    <property type="project" value="UniProtKB-KW"/>
</dbReference>
<dbReference type="GO" id="GO:0015159">
    <property type="term" value="F:polysaccharide transmembrane transporter activity"/>
    <property type="evidence" value="ECO:0007669"/>
    <property type="project" value="InterPro"/>
</dbReference>
<keyword evidence="11" id="KW-0472">Membrane</keyword>
<dbReference type="InterPro" id="IPR049712">
    <property type="entry name" value="Poly_export"/>
</dbReference>
<keyword evidence="3" id="KW-0813">Transport</keyword>
<evidence type="ECO:0000256" key="4">
    <source>
        <dbReference type="ARBA" id="ARBA00022452"/>
    </source>
</evidence>
<dbReference type="Gene3D" id="3.10.560.10">
    <property type="entry name" value="Outer membrane lipoprotein wza domain like"/>
    <property type="match status" value="5"/>
</dbReference>
<comment type="caution">
    <text evidence="20">The sequence shown here is derived from an EMBL/GenBank/DDBJ whole genome shotgun (WGS) entry which is preliminary data.</text>
</comment>
<evidence type="ECO:0000259" key="19">
    <source>
        <dbReference type="Pfam" id="PF22461"/>
    </source>
</evidence>
<protein>
    <submittedName>
        <fullName evidence="20">SLBB domain-containing protein</fullName>
    </submittedName>
</protein>
<evidence type="ECO:0000256" key="8">
    <source>
        <dbReference type="ARBA" id="ARBA00023047"/>
    </source>
</evidence>
<evidence type="ECO:0000256" key="1">
    <source>
        <dbReference type="ARBA" id="ARBA00004571"/>
    </source>
</evidence>